<name>A0ABR4BJ93_9LECA</name>
<dbReference type="EMBL" id="JBHFEH010000006">
    <property type="protein sequence ID" value="KAL2056839.1"/>
    <property type="molecule type" value="Genomic_DNA"/>
</dbReference>
<organism evidence="1 2">
    <name type="scientific">Lepraria finkii</name>
    <dbReference type="NCBI Taxonomy" id="1340010"/>
    <lineage>
        <taxon>Eukaryota</taxon>
        <taxon>Fungi</taxon>
        <taxon>Dikarya</taxon>
        <taxon>Ascomycota</taxon>
        <taxon>Pezizomycotina</taxon>
        <taxon>Lecanoromycetes</taxon>
        <taxon>OSLEUM clade</taxon>
        <taxon>Lecanoromycetidae</taxon>
        <taxon>Lecanorales</taxon>
        <taxon>Lecanorineae</taxon>
        <taxon>Stereocaulaceae</taxon>
        <taxon>Lepraria</taxon>
    </lineage>
</organism>
<evidence type="ECO:0000313" key="1">
    <source>
        <dbReference type="EMBL" id="KAL2056839.1"/>
    </source>
</evidence>
<proteinExistence type="predicted"/>
<reference evidence="1 2" key="1">
    <citation type="submission" date="2024-09" db="EMBL/GenBank/DDBJ databases">
        <title>Rethinking Asexuality: The Enigmatic Case of Functional Sexual Genes in Lepraria (Stereocaulaceae).</title>
        <authorList>
            <person name="Doellman M."/>
            <person name="Sun Y."/>
            <person name="Barcenas-Pena A."/>
            <person name="Lumbsch H.T."/>
            <person name="Grewe F."/>
        </authorList>
    </citation>
    <scope>NUCLEOTIDE SEQUENCE [LARGE SCALE GENOMIC DNA]</scope>
    <source>
        <strain evidence="1 2">Grewe 0041</strain>
    </source>
</reference>
<sequence length="61" mass="7029">MADQPRSSQQTQGHTNEYVLGGFDLPKRFAWTPDMDDNDELDAETEELFTPTLKKLLQTKE</sequence>
<keyword evidence="2" id="KW-1185">Reference proteome</keyword>
<evidence type="ECO:0000313" key="2">
    <source>
        <dbReference type="Proteomes" id="UP001590951"/>
    </source>
</evidence>
<dbReference type="Proteomes" id="UP001590951">
    <property type="component" value="Unassembled WGS sequence"/>
</dbReference>
<protein>
    <submittedName>
        <fullName evidence="1">Uncharacterized protein</fullName>
    </submittedName>
</protein>
<accession>A0ABR4BJ93</accession>
<comment type="caution">
    <text evidence="1">The sequence shown here is derived from an EMBL/GenBank/DDBJ whole genome shotgun (WGS) entry which is preliminary data.</text>
</comment>
<gene>
    <name evidence="1" type="ORF">ABVK25_002578</name>
</gene>